<protein>
    <submittedName>
        <fullName evidence="1">Uncharacterized protein</fullName>
    </submittedName>
</protein>
<proteinExistence type="predicted"/>
<evidence type="ECO:0000313" key="2">
    <source>
        <dbReference type="Proteomes" id="UP000824998"/>
    </source>
</evidence>
<accession>A0A9P7YEY9</accession>
<name>A0A9P7YEY9_9HELO</name>
<dbReference type="EMBL" id="MU251559">
    <property type="protein sequence ID" value="KAG9232237.1"/>
    <property type="molecule type" value="Genomic_DNA"/>
</dbReference>
<dbReference type="Proteomes" id="UP000824998">
    <property type="component" value="Unassembled WGS sequence"/>
</dbReference>
<dbReference type="OrthoDB" id="3257981at2759"/>
<reference evidence="1" key="1">
    <citation type="journal article" date="2021" name="IMA Fungus">
        <title>Genomic characterization of three marine fungi, including Emericellopsis atlantica sp. nov. with signatures of a generalist lifestyle and marine biomass degradation.</title>
        <authorList>
            <person name="Hagestad O.C."/>
            <person name="Hou L."/>
            <person name="Andersen J.H."/>
            <person name="Hansen E.H."/>
            <person name="Altermark B."/>
            <person name="Li C."/>
            <person name="Kuhnert E."/>
            <person name="Cox R.J."/>
            <person name="Crous P.W."/>
            <person name="Spatafora J.W."/>
            <person name="Lail K."/>
            <person name="Amirebrahimi M."/>
            <person name="Lipzen A."/>
            <person name="Pangilinan J."/>
            <person name="Andreopoulos W."/>
            <person name="Hayes R.D."/>
            <person name="Ng V."/>
            <person name="Grigoriev I.V."/>
            <person name="Jackson S.A."/>
            <person name="Sutton T.D.S."/>
            <person name="Dobson A.D.W."/>
            <person name="Rama T."/>
        </authorList>
    </citation>
    <scope>NUCLEOTIDE SEQUENCE</scope>
    <source>
        <strain evidence="1">TRa018bII</strain>
    </source>
</reference>
<dbReference type="AlphaFoldDB" id="A0A9P7YEY9"/>
<keyword evidence="2" id="KW-1185">Reference proteome</keyword>
<comment type="caution">
    <text evidence="1">The sequence shown here is derived from an EMBL/GenBank/DDBJ whole genome shotgun (WGS) entry which is preliminary data.</text>
</comment>
<sequence length="507" mass="56697">MGKYFKSPLPLAFDRVMDGAPLASPKSRLFKLLTEVVTIIVSHLSAVASAEDLASLALVNSDCRQLARSCQYGTVLFDVSPRSEYILGVLQLEAIERLQNHGHARSKSLGACIRHVIMNWSGFQKKIDAMGPLEREEVTGDSSNDGFHGDNDRESQFKTILQRNISQYCQPNVLSTMPSLINLESAEIFNVVLDKRLLNNLAICSFRHLSLIDSTLEDLPVADNFTSSPLETLDVHLGKYPKFWPREGCEIINSPGAWTSILQLSSASIKYLTISHFPTSRREPYIEFSLQFPELRQLALTGPKQGFGKAALRSLIFTSPLLSTLIVSYGNRTARNILNREGEILSLEVLVWNPNLSSNQKLSLTWDVTRMPDSLLDLLSSISSLEDLHLAPGSSNKLESKHNFDCHGVLIRHLKPLEELKQISFTRDAYMSSFDDDYPTPSEATWDSYWIYISGKALGYAKAFLSLEHIHMGGVSLKINRVANAIQLEPNSDPKYSWMVSMFGINI</sequence>
<organism evidence="1 2">
    <name type="scientific">Amylocarpus encephaloides</name>
    <dbReference type="NCBI Taxonomy" id="45428"/>
    <lineage>
        <taxon>Eukaryota</taxon>
        <taxon>Fungi</taxon>
        <taxon>Dikarya</taxon>
        <taxon>Ascomycota</taxon>
        <taxon>Pezizomycotina</taxon>
        <taxon>Leotiomycetes</taxon>
        <taxon>Helotiales</taxon>
        <taxon>Helotiales incertae sedis</taxon>
        <taxon>Amylocarpus</taxon>
    </lineage>
</organism>
<gene>
    <name evidence="1" type="ORF">BJ875DRAFT_443367</name>
</gene>
<evidence type="ECO:0000313" key="1">
    <source>
        <dbReference type="EMBL" id="KAG9232237.1"/>
    </source>
</evidence>